<keyword evidence="2" id="KW-0812">Transmembrane</keyword>
<feature type="transmembrane region" description="Helical" evidence="2">
    <location>
        <begin position="29"/>
        <end position="50"/>
    </location>
</feature>
<dbReference type="RefSeq" id="WP_110899186.1">
    <property type="nucleotide sequence ID" value="NZ_CP054614.1"/>
</dbReference>
<feature type="domain" description="DUF58" evidence="3">
    <location>
        <begin position="191"/>
        <end position="247"/>
    </location>
</feature>
<dbReference type="Proteomes" id="UP000509327">
    <property type="component" value="Chromosome"/>
</dbReference>
<dbReference type="PANTHER" id="PTHR34351">
    <property type="entry name" value="SLR1927 PROTEIN-RELATED"/>
    <property type="match status" value="1"/>
</dbReference>
<feature type="transmembrane region" description="Helical" evidence="2">
    <location>
        <begin position="7"/>
        <end position="23"/>
    </location>
</feature>
<evidence type="ECO:0000256" key="1">
    <source>
        <dbReference type="SAM" id="MobiDB-lite"/>
    </source>
</evidence>
<keyword evidence="7" id="KW-1185">Reference proteome</keyword>
<accession>A0A2V4UUW7</accession>
<sequence length="499" mass="54710">MSWVRGSFVQVLVAVLLIGLYLWHGGKSALFLAAISVLVGIYGVVLQLFGPRHIRIERHRRPGHIVAGESLRVQVQLEFRCVLPLLWMVVCDHTPAGVHRKLLFPGMKRQWSYQYELTGLARGVHVWREGRLYWGDVFGWNKASALLEGEEPLVVVPADGYSEGSIWPEAWGNEGEGMGVHPQLLGPSGIDVREYQQGDALNRIHWKSTARTGKLHTLIPEMPQLTSLAIIVYEESSGYERIDSEDQTLEAFEQAVHGAASWVREAANAQIPCELWLSGDELTRRADRTAKPGDRSRKQGPGTDYGDVTGELQRGGDGTGEGVADALQRLAYARVGKERSAAGSMLDVSRLEQLPYGSSIVMFTGQLDERLVNWLEHAAALHFQVSVHLTSSQAARQARVTYGALEPDAGQLARSLGADWHEGKRPAEQAEINGRLRTESDTKSGYASLAATGSSVRPQQVQIWIDRLVSKGVRVLCQEVFATSSTLLGGKAGIVDVGA</sequence>
<gene>
    <name evidence="4" type="ORF">DFQ00_12655</name>
    <name evidence="5" type="ORF">HUB98_20785</name>
</gene>
<evidence type="ECO:0000313" key="4">
    <source>
        <dbReference type="EMBL" id="PYE43843.1"/>
    </source>
</evidence>
<dbReference type="Pfam" id="PF01882">
    <property type="entry name" value="DUF58"/>
    <property type="match status" value="1"/>
</dbReference>
<evidence type="ECO:0000256" key="2">
    <source>
        <dbReference type="SAM" id="Phobius"/>
    </source>
</evidence>
<evidence type="ECO:0000313" key="6">
    <source>
        <dbReference type="Proteomes" id="UP000247790"/>
    </source>
</evidence>
<dbReference type="Proteomes" id="UP000247790">
    <property type="component" value="Unassembled WGS sequence"/>
</dbReference>
<reference evidence="4 6" key="1">
    <citation type="submission" date="2018-06" db="EMBL/GenBank/DDBJ databases">
        <title>Genomic Encyclopedia of Type Strains, Phase III (KMG-III): the genomes of soil and plant-associated and newly described type strains.</title>
        <authorList>
            <person name="Whitman W."/>
        </authorList>
    </citation>
    <scope>NUCLEOTIDE SEQUENCE [LARGE SCALE GENOMIC DNA]</scope>
    <source>
        <strain evidence="4 6">CECT 7022</strain>
    </source>
</reference>
<organism evidence="4 6">
    <name type="scientific">Paenibacillus barcinonensis</name>
    <dbReference type="NCBI Taxonomy" id="198119"/>
    <lineage>
        <taxon>Bacteria</taxon>
        <taxon>Bacillati</taxon>
        <taxon>Bacillota</taxon>
        <taxon>Bacilli</taxon>
        <taxon>Bacillales</taxon>
        <taxon>Paenibacillaceae</taxon>
        <taxon>Paenibacillus</taxon>
    </lineage>
</organism>
<dbReference type="InterPro" id="IPR002881">
    <property type="entry name" value="DUF58"/>
</dbReference>
<dbReference type="EMBL" id="CP054614">
    <property type="protein sequence ID" value="QKS58433.1"/>
    <property type="molecule type" value="Genomic_DNA"/>
</dbReference>
<dbReference type="EMBL" id="QJSW01000026">
    <property type="protein sequence ID" value="PYE43843.1"/>
    <property type="molecule type" value="Genomic_DNA"/>
</dbReference>
<evidence type="ECO:0000313" key="5">
    <source>
        <dbReference type="EMBL" id="QKS58433.1"/>
    </source>
</evidence>
<proteinExistence type="predicted"/>
<feature type="compositionally biased region" description="Basic and acidic residues" evidence="1">
    <location>
        <begin position="286"/>
        <end position="297"/>
    </location>
</feature>
<reference evidence="5 7" key="2">
    <citation type="submission" date="2020-06" db="EMBL/GenBank/DDBJ databases">
        <title>Complete genome of Paenibacillus barcinonensis KACC11450.</title>
        <authorList>
            <person name="Kim M."/>
            <person name="Park Y.-J."/>
            <person name="Shin J.-H."/>
        </authorList>
    </citation>
    <scope>NUCLEOTIDE SEQUENCE [LARGE SCALE GENOMIC DNA]</scope>
    <source>
        <strain evidence="5 7">KACC11450</strain>
    </source>
</reference>
<name>A0A2V4UUW7_PAEBA</name>
<keyword evidence="2" id="KW-1133">Transmembrane helix</keyword>
<protein>
    <submittedName>
        <fullName evidence="5">DUF58 domain-containing protein</fullName>
    </submittedName>
    <submittedName>
        <fullName evidence="4">Uncharacterized protein DUF58</fullName>
    </submittedName>
</protein>
<evidence type="ECO:0000313" key="7">
    <source>
        <dbReference type="Proteomes" id="UP000509327"/>
    </source>
</evidence>
<feature type="region of interest" description="Disordered" evidence="1">
    <location>
        <begin position="286"/>
        <end position="320"/>
    </location>
</feature>
<dbReference type="PANTHER" id="PTHR34351:SF2">
    <property type="entry name" value="DUF58 DOMAIN-CONTAINING PROTEIN"/>
    <property type="match status" value="1"/>
</dbReference>
<keyword evidence="2" id="KW-0472">Membrane</keyword>
<evidence type="ECO:0000259" key="3">
    <source>
        <dbReference type="Pfam" id="PF01882"/>
    </source>
</evidence>
<dbReference type="AlphaFoldDB" id="A0A2V4UUW7"/>
<dbReference type="OrthoDB" id="140416at2"/>